<reference evidence="3" key="1">
    <citation type="submission" date="2020-04" db="EMBL/GenBank/DDBJ databases">
        <authorList>
            <person name="Alioto T."/>
            <person name="Alioto T."/>
            <person name="Gomez Garrido J."/>
        </authorList>
    </citation>
    <scope>NUCLEOTIDE SEQUENCE</scope>
    <source>
        <strain evidence="3">A484AB</strain>
    </source>
</reference>
<evidence type="ECO:0000313" key="3">
    <source>
        <dbReference type="EMBL" id="CAB4028430.1"/>
    </source>
</evidence>
<feature type="region of interest" description="Disordered" evidence="1">
    <location>
        <begin position="1"/>
        <end position="24"/>
    </location>
</feature>
<proteinExistence type="predicted"/>
<feature type="transmembrane region" description="Helical" evidence="2">
    <location>
        <begin position="229"/>
        <end position="248"/>
    </location>
</feature>
<organism evidence="3 4">
    <name type="scientific">Paramuricea clavata</name>
    <name type="common">Red gorgonian</name>
    <name type="synonym">Violescent sea-whip</name>
    <dbReference type="NCBI Taxonomy" id="317549"/>
    <lineage>
        <taxon>Eukaryota</taxon>
        <taxon>Metazoa</taxon>
        <taxon>Cnidaria</taxon>
        <taxon>Anthozoa</taxon>
        <taxon>Octocorallia</taxon>
        <taxon>Malacalcyonacea</taxon>
        <taxon>Plexauridae</taxon>
        <taxon>Paramuricea</taxon>
    </lineage>
</organism>
<dbReference type="Proteomes" id="UP001152795">
    <property type="component" value="Unassembled WGS sequence"/>
</dbReference>
<comment type="caution">
    <text evidence="3">The sequence shown here is derived from an EMBL/GenBank/DDBJ whole genome shotgun (WGS) entry which is preliminary data.</text>
</comment>
<keyword evidence="4" id="KW-1185">Reference proteome</keyword>
<dbReference type="EMBL" id="CACRXK020015484">
    <property type="protein sequence ID" value="CAB4028430.1"/>
    <property type="molecule type" value="Genomic_DNA"/>
</dbReference>
<protein>
    <submittedName>
        <fullName evidence="3">Uncharacterized protein</fullName>
    </submittedName>
</protein>
<name>A0A6S7JHG0_PARCT</name>
<dbReference type="PANTHER" id="PTHR46549:SF1">
    <property type="entry name" value="MACPF DOMAIN-CONTAINING PROTEIN"/>
    <property type="match status" value="1"/>
</dbReference>
<keyword evidence="2" id="KW-0472">Membrane</keyword>
<sequence length="406" mass="45788">MEYKSLFASGGAYSSTKGGSQEKSEQKFMSTSVQALGGSQRIAAAVTDLYAPTFKNTLVEWLDSIDSYPKAFKFLMGSITDLVDFRAADLFPDDAIDWGCEKNFQNLVKEESTGKHYYHRTVTGGVNKTYCDFASRNELEIKLKQRRASLKAAIEAYMEEGPISATDVNLQAGDGGCETQDLEGSLAIPRWNDIFKEEVFHVIFDMDVELRGSRNNIEKSMSRLTKRKVVFQLIAMLIFIYFSSNYWWVTANENGKFHWFRAFSNGGSHTSSNHKISILGLVLTYAESDGSLTLANKHLKAAIHYFLVEKNEYIVLPFVNSHFPQADGAKRLARGNVAMVTLPCNIWKMQWSNPFRFDPNDANRDKCVHFSAFAQGTVYIIFSSIPTNKGTWYSIEISTYGVVVYK</sequence>
<keyword evidence="2" id="KW-0812">Transmembrane</keyword>
<evidence type="ECO:0000256" key="2">
    <source>
        <dbReference type="SAM" id="Phobius"/>
    </source>
</evidence>
<evidence type="ECO:0000256" key="1">
    <source>
        <dbReference type="SAM" id="MobiDB-lite"/>
    </source>
</evidence>
<dbReference type="OrthoDB" id="1366754at2759"/>
<gene>
    <name evidence="3" type="ORF">PACLA_8A022906</name>
</gene>
<accession>A0A6S7JHG0</accession>
<feature type="non-terminal residue" evidence="3">
    <location>
        <position position="1"/>
    </location>
</feature>
<dbReference type="AlphaFoldDB" id="A0A6S7JHG0"/>
<keyword evidence="2" id="KW-1133">Transmembrane helix</keyword>
<dbReference type="PANTHER" id="PTHR46549">
    <property type="entry name" value="MACPF DOMAIN-CONTAINING PROTEIN"/>
    <property type="match status" value="1"/>
</dbReference>
<evidence type="ECO:0000313" key="4">
    <source>
        <dbReference type="Proteomes" id="UP001152795"/>
    </source>
</evidence>